<dbReference type="Pfam" id="PF16555">
    <property type="entry name" value="GramPos_pilinD1"/>
    <property type="match status" value="1"/>
</dbReference>
<evidence type="ECO:0000313" key="6">
    <source>
        <dbReference type="EMBL" id="SEF13232.1"/>
    </source>
</evidence>
<feature type="transmembrane region" description="Helical" evidence="1">
    <location>
        <begin position="468"/>
        <end position="485"/>
    </location>
</feature>
<proteinExistence type="predicted"/>
<dbReference type="Pfam" id="PF20623">
    <property type="entry name" value="Sgo0707_N2"/>
    <property type="match status" value="1"/>
</dbReference>
<keyword evidence="1" id="KW-0812">Transmembrane</keyword>
<feature type="chain" id="PRO_5010263744" evidence="2">
    <location>
        <begin position="34"/>
        <end position="494"/>
    </location>
</feature>
<dbReference type="InterPro" id="IPR048052">
    <property type="entry name" value="FM1-like"/>
</dbReference>
<dbReference type="NCBIfam" id="TIGR04226">
    <property type="entry name" value="RrgB_K2N_iso_D2"/>
    <property type="match status" value="1"/>
</dbReference>
<evidence type="ECO:0000256" key="2">
    <source>
        <dbReference type="SAM" id="SignalP"/>
    </source>
</evidence>
<feature type="domain" description="Sgo0707-like N2" evidence="5">
    <location>
        <begin position="198"/>
        <end position="296"/>
    </location>
</feature>
<keyword evidence="1" id="KW-1133">Transmembrane helix</keyword>
<dbReference type="GO" id="GO:0005975">
    <property type="term" value="P:carbohydrate metabolic process"/>
    <property type="evidence" value="ECO:0007669"/>
    <property type="project" value="UniProtKB-ARBA"/>
</dbReference>
<keyword evidence="2" id="KW-0732">Signal</keyword>
<protein>
    <submittedName>
        <fullName evidence="6">Fimbrial isopeptide formation D2 domain-containing protein</fullName>
    </submittedName>
</protein>
<evidence type="ECO:0000259" key="4">
    <source>
        <dbReference type="Pfam" id="PF17802"/>
    </source>
</evidence>
<keyword evidence="1" id="KW-0472">Membrane</keyword>
<dbReference type="Proteomes" id="UP000182725">
    <property type="component" value="Unassembled WGS sequence"/>
</dbReference>
<dbReference type="AlphaFoldDB" id="A0A1H5PH18"/>
<evidence type="ECO:0000313" key="7">
    <source>
        <dbReference type="Proteomes" id="UP000182725"/>
    </source>
</evidence>
<evidence type="ECO:0000259" key="5">
    <source>
        <dbReference type="Pfam" id="PF20623"/>
    </source>
</evidence>
<reference evidence="6 7" key="1">
    <citation type="submission" date="2016-10" db="EMBL/GenBank/DDBJ databases">
        <authorList>
            <person name="de Groot N.N."/>
        </authorList>
    </citation>
    <scope>NUCLEOTIDE SEQUENCE [LARGE SCALE GENOMIC DNA]</scope>
    <source>
        <strain evidence="6 7">DSM 22274</strain>
    </source>
</reference>
<feature type="domain" description="SpaA-like prealbumin fold" evidence="4">
    <location>
        <begin position="335"/>
        <end position="441"/>
    </location>
</feature>
<name>A0A1H5PH18_9MICC</name>
<dbReference type="Gene3D" id="2.60.40.10">
    <property type="entry name" value="Immunoglobulins"/>
    <property type="match status" value="2"/>
</dbReference>
<dbReference type="InterPro" id="IPR046473">
    <property type="entry name" value="Sgo0707-like_N2"/>
</dbReference>
<evidence type="ECO:0000256" key="1">
    <source>
        <dbReference type="SAM" id="Phobius"/>
    </source>
</evidence>
<sequence>MSLNNKRGLWRTTAVALAGAVLASSFAITPASAAPIVDGSQTGSITVHKFERPSTPTGLPANGTQVDTTGLTPLSGVTFQIQQVNTIDLTTNAGWQSANTLSNAFDPANPSGSITGAGYTVGAGVSQVTDAAGTAAFPDLGLGLYLVTETNYPAGVTPSAPFLVSVPLTDPTNKDNWLYDVHVYPKNSITGAEKTVKDASAIKLGDAVNWTITADIPTDAVIDGYKITDKLDTKLTHVGTTATLLDGTVLTEGTDYNVVFDAATNTVSVVFTPAGRALLAQHNTTKVVVIVKTTVNTIGEIANVANVYPNAHSFDVVPGQPGGPIVTPPVVTKWGNLTLEKINENGTALAGASFSVYANEADAKAGTNPINLAGETVFTVGTDGQLTITGLRYSDFADGVALVPGDANYRTYYLVETVAPSGYELLAEPISFLVNAATTAVGVDLQVKNVPSNSGFELPFTGGPGTSLLYGGGILLLAGAALLLVRNRRASNNS</sequence>
<evidence type="ECO:0000259" key="3">
    <source>
        <dbReference type="Pfam" id="PF16555"/>
    </source>
</evidence>
<accession>A0A1H5PH18</accession>
<dbReference type="Pfam" id="PF17802">
    <property type="entry name" value="SpaA"/>
    <property type="match status" value="1"/>
</dbReference>
<dbReference type="EMBL" id="FNTV01000002">
    <property type="protein sequence ID" value="SEF13232.1"/>
    <property type="molecule type" value="Genomic_DNA"/>
</dbReference>
<dbReference type="InterPro" id="IPR026466">
    <property type="entry name" value="Fim_isopep_form_D2_dom"/>
</dbReference>
<gene>
    <name evidence="6" type="ORF">SAMN04489740_4348</name>
</gene>
<dbReference type="InterPro" id="IPR013783">
    <property type="entry name" value="Ig-like_fold"/>
</dbReference>
<feature type="domain" description="Gram-positive pilin subunit D1 N-terminal" evidence="3">
    <location>
        <begin position="41"/>
        <end position="188"/>
    </location>
</feature>
<feature type="signal peptide" evidence="2">
    <location>
        <begin position="1"/>
        <end position="33"/>
    </location>
</feature>
<dbReference type="InterPro" id="IPR041033">
    <property type="entry name" value="SpaA_PFL_dom_1"/>
</dbReference>
<dbReference type="NCBIfam" id="NF033902">
    <property type="entry name" value="iso_D2_wall_anc"/>
    <property type="match status" value="1"/>
</dbReference>
<dbReference type="Gene3D" id="2.60.40.740">
    <property type="match status" value="1"/>
</dbReference>
<dbReference type="RefSeq" id="WP_074713810.1">
    <property type="nucleotide sequence ID" value="NZ_FNTV01000002.1"/>
</dbReference>
<dbReference type="InterPro" id="IPR032364">
    <property type="entry name" value="GramPos_pilinD1_N"/>
</dbReference>
<organism evidence="6 7">
    <name type="scientific">Arthrobacter alpinus</name>
    <dbReference type="NCBI Taxonomy" id="656366"/>
    <lineage>
        <taxon>Bacteria</taxon>
        <taxon>Bacillati</taxon>
        <taxon>Actinomycetota</taxon>
        <taxon>Actinomycetes</taxon>
        <taxon>Micrococcales</taxon>
        <taxon>Micrococcaceae</taxon>
        <taxon>Arthrobacter</taxon>
    </lineage>
</organism>